<keyword evidence="3" id="KW-1185">Reference proteome</keyword>
<dbReference type="RefSeq" id="WP_188549445.1">
    <property type="nucleotide sequence ID" value="NZ_BMFY01000002.1"/>
</dbReference>
<protein>
    <submittedName>
        <fullName evidence="2">Thioredoxin domain-containing protein</fullName>
    </submittedName>
</protein>
<dbReference type="PANTHER" id="PTHR42899:SF1">
    <property type="entry name" value="SPERMATOGENESIS-ASSOCIATED PROTEIN 20"/>
    <property type="match status" value="1"/>
</dbReference>
<dbReference type="Proteomes" id="UP000616114">
    <property type="component" value="Unassembled WGS sequence"/>
</dbReference>
<sequence>MANRLAHESSPYLRQHAENPVDWWPWGREAFEEARRRDVPVLISIGYSSCHWCHVMNRESFQDPHTANVINATCVPVKVDREELPAVDAIYMSALQAMRGQGGWPLTAWADHDGRPFYAGTYFPPRPVQNQPSFEQVLRAIDETWRHRRDEVSGIAGSLTERIAQQSRIAEARTPDGQALPVPGETELQAAAEQLLDQIDLEHGGFGPAPKFPPPMTLIQLLRHHARTAETGQRSDSLDVVALTMRQMAAGGIHDHLTGGFARYSVDREWVVPHFEKMLYDNALILRAAVDWWRAENELDPGSGNADLARYLIEQTAGFLTSGFRLDCGAFAASFDADSELPAACEDEGEAHRGNTPPHGEGAFAVWSRHDLDEALGADAGWAAEFLAVTEEGTFEHGRSVLQMPALRDLDGPGDQRAGTRPWQNPRWLSVRDRLLAARERRPQPARDDKVLTSWNALAVTALTHAAQALQRPDWMQTARDAQSYLLRTHWRQGLLARASLEGSIGGDGVLEDYAALAVSAATLYSAEGDPGHLRTAREVIAAALERFVETGEDGDGTNRIFDAPDDGLLVVRTSDSNDTAVPSGRALLAEAAGMLAGLLSADDPLTVRLAALREDALRGFLIFALKAPRGGSWGLAQAETRAAGDPRLASRSPALRRLGWEAPSPGLLIDPEPEELPEEERRAAVICRDRTCGLPITEPEALAAALRGSA</sequence>
<dbReference type="SUPFAM" id="SSF48208">
    <property type="entry name" value="Six-hairpin glycosidases"/>
    <property type="match status" value="1"/>
</dbReference>
<evidence type="ECO:0000259" key="1">
    <source>
        <dbReference type="Pfam" id="PF03190"/>
    </source>
</evidence>
<reference evidence="2" key="1">
    <citation type="journal article" date="2014" name="Int. J. Syst. Evol. Microbiol.">
        <title>Complete genome sequence of Corynebacterium casei LMG S-19264T (=DSM 44701T), isolated from a smear-ripened cheese.</title>
        <authorList>
            <consortium name="US DOE Joint Genome Institute (JGI-PGF)"/>
            <person name="Walter F."/>
            <person name="Albersmeier A."/>
            <person name="Kalinowski J."/>
            <person name="Ruckert C."/>
        </authorList>
    </citation>
    <scope>NUCLEOTIDE SEQUENCE</scope>
    <source>
        <strain evidence="2">CGMCC 1.12785</strain>
    </source>
</reference>
<reference evidence="2" key="2">
    <citation type="submission" date="2020-09" db="EMBL/GenBank/DDBJ databases">
        <authorList>
            <person name="Sun Q."/>
            <person name="Zhou Y."/>
        </authorList>
    </citation>
    <scope>NUCLEOTIDE SEQUENCE</scope>
    <source>
        <strain evidence="2">CGMCC 1.12785</strain>
    </source>
</reference>
<gene>
    <name evidence="2" type="ORF">GCM10011333_06090</name>
</gene>
<dbReference type="Pfam" id="PF03190">
    <property type="entry name" value="Thioredox_DsbH"/>
    <property type="match status" value="1"/>
</dbReference>
<evidence type="ECO:0000313" key="2">
    <source>
        <dbReference type="EMBL" id="GGA05965.1"/>
    </source>
</evidence>
<dbReference type="InterPro" id="IPR036249">
    <property type="entry name" value="Thioredoxin-like_sf"/>
</dbReference>
<dbReference type="InterPro" id="IPR004879">
    <property type="entry name" value="Ssp411-like_TRX"/>
</dbReference>
<dbReference type="InterPro" id="IPR024705">
    <property type="entry name" value="Ssp411"/>
</dbReference>
<dbReference type="CDD" id="cd02955">
    <property type="entry name" value="SSP411"/>
    <property type="match status" value="1"/>
</dbReference>
<name>A0A8J2TW77_9MICO</name>
<feature type="domain" description="Spermatogenesis-associated protein 20-like TRX" evidence="1">
    <location>
        <begin position="3"/>
        <end position="163"/>
    </location>
</feature>
<dbReference type="EMBL" id="BMFY01000002">
    <property type="protein sequence ID" value="GGA05965.1"/>
    <property type="molecule type" value="Genomic_DNA"/>
</dbReference>
<evidence type="ECO:0000313" key="3">
    <source>
        <dbReference type="Proteomes" id="UP000616114"/>
    </source>
</evidence>
<organism evidence="2 3">
    <name type="scientific">Sediminivirga luteola</name>
    <dbReference type="NCBI Taxonomy" id="1774748"/>
    <lineage>
        <taxon>Bacteria</taxon>
        <taxon>Bacillati</taxon>
        <taxon>Actinomycetota</taxon>
        <taxon>Actinomycetes</taxon>
        <taxon>Micrococcales</taxon>
        <taxon>Brevibacteriaceae</taxon>
        <taxon>Sediminivirga</taxon>
    </lineage>
</organism>
<dbReference type="InterPro" id="IPR008928">
    <property type="entry name" value="6-hairpin_glycosidase_sf"/>
</dbReference>
<accession>A0A8J2TW77</accession>
<dbReference type="GO" id="GO:0005975">
    <property type="term" value="P:carbohydrate metabolic process"/>
    <property type="evidence" value="ECO:0007669"/>
    <property type="project" value="InterPro"/>
</dbReference>
<dbReference type="Gene3D" id="3.40.30.10">
    <property type="entry name" value="Glutaredoxin"/>
    <property type="match status" value="1"/>
</dbReference>
<comment type="caution">
    <text evidence="2">The sequence shown here is derived from an EMBL/GenBank/DDBJ whole genome shotgun (WGS) entry which is preliminary data.</text>
</comment>
<dbReference type="PANTHER" id="PTHR42899">
    <property type="entry name" value="SPERMATOGENESIS-ASSOCIATED PROTEIN 20"/>
    <property type="match status" value="1"/>
</dbReference>
<dbReference type="AlphaFoldDB" id="A0A8J2TW77"/>
<proteinExistence type="predicted"/>
<dbReference type="SUPFAM" id="SSF52833">
    <property type="entry name" value="Thioredoxin-like"/>
    <property type="match status" value="1"/>
</dbReference>
<dbReference type="PIRSF" id="PIRSF006402">
    <property type="entry name" value="UCP006402_thioredoxin"/>
    <property type="match status" value="1"/>
</dbReference>